<keyword evidence="1" id="KW-0472">Membrane</keyword>
<gene>
    <name evidence="2" type="primary">47</name>
    <name evidence="2" type="ORF">SEA_OHMYWARD_47</name>
</gene>
<keyword evidence="1" id="KW-1133">Transmembrane helix</keyword>
<name>A0A5P8D993_9CAUD</name>
<dbReference type="GeneID" id="55623430"/>
<dbReference type="EMBL" id="MN284896">
    <property type="protein sequence ID" value="QFP94929.1"/>
    <property type="molecule type" value="Genomic_DNA"/>
</dbReference>
<proteinExistence type="predicted"/>
<protein>
    <submittedName>
        <fullName evidence="2">Uncharacterized protein</fullName>
    </submittedName>
</protein>
<accession>A0A5P8D993</accession>
<reference evidence="2 3" key="1">
    <citation type="submission" date="2019-08" db="EMBL/GenBank/DDBJ databases">
        <authorList>
            <person name="Ward C."/>
            <person name="Batin B."/>
            <person name="Choi E."/>
            <person name="Dhami J."/>
            <person name="Figueroa S."/>
            <person name="Kim S."/>
            <person name="Kim U."/>
            <person name="Klim L."/>
            <person name="Lee Y.S."/>
            <person name="Lim D."/>
            <person name="Nathaniel A."/>
            <person name="Shih C."/>
            <person name="Simental K."/>
            <person name="Shu E."/>
            <person name="Trivedi R."/>
            <person name="Valladolid I."/>
            <person name="Wang C."/>
            <person name="Yoo K."/>
            <person name="Choi J.D."/>
            <person name="Dean N."/>
            <person name="Muthiah A.S."/>
            <person name="Diaz A."/>
            <person name="Garlena R.A."/>
            <person name="Russell D.A."/>
            <person name="Pope W.H."/>
            <person name="Jacobs-Sera D."/>
            <person name="Hatfull G.F."/>
        </authorList>
    </citation>
    <scope>NUCLEOTIDE SEQUENCE [LARGE SCALE GENOMIC DNA]</scope>
</reference>
<keyword evidence="1" id="KW-0812">Transmembrane</keyword>
<keyword evidence="3" id="KW-1185">Reference proteome</keyword>
<dbReference type="RefSeq" id="YP_009852795.1">
    <property type="nucleotide sequence ID" value="NC_048816.1"/>
</dbReference>
<dbReference type="KEGG" id="vg:55623430"/>
<evidence type="ECO:0000313" key="3">
    <source>
        <dbReference type="Proteomes" id="UP000326805"/>
    </source>
</evidence>
<evidence type="ECO:0000256" key="1">
    <source>
        <dbReference type="SAM" id="Phobius"/>
    </source>
</evidence>
<evidence type="ECO:0000313" key="2">
    <source>
        <dbReference type="EMBL" id="QFP94929.1"/>
    </source>
</evidence>
<sequence>MMLYDIMLVGVYILIVVIVLKVAINAIGDYIKRKGK</sequence>
<organism evidence="2 3">
    <name type="scientific">Gordonia phage OhMyWard</name>
    <dbReference type="NCBI Taxonomy" id="2652414"/>
    <lineage>
        <taxon>Viruses</taxon>
        <taxon>Duplodnaviria</taxon>
        <taxon>Heunggongvirae</taxon>
        <taxon>Uroviricota</taxon>
        <taxon>Caudoviricetes</taxon>
        <taxon>Deejayvirinae</taxon>
        <taxon>Kenoshavirus</taxon>
        <taxon>Kenoshavirus ohmyward</taxon>
    </lineage>
</organism>
<feature type="transmembrane region" description="Helical" evidence="1">
    <location>
        <begin position="6"/>
        <end position="27"/>
    </location>
</feature>
<dbReference type="Proteomes" id="UP000326805">
    <property type="component" value="Segment"/>
</dbReference>